<evidence type="ECO:0000256" key="7">
    <source>
        <dbReference type="ARBA" id="ARBA00022448"/>
    </source>
</evidence>
<dbReference type="InterPro" id="IPR036618">
    <property type="entry name" value="PtsI_HPr-bd_sf"/>
</dbReference>
<feature type="binding site" evidence="18">
    <location>
        <position position="342"/>
    </location>
    <ligand>
        <name>phosphoenolpyruvate</name>
        <dbReference type="ChEBI" id="CHEBI:58702"/>
    </ligand>
</feature>
<feature type="binding site" evidence="19">
    <location>
        <position position="441"/>
    </location>
    <ligand>
        <name>Mg(2+)</name>
        <dbReference type="ChEBI" id="CHEBI:18420"/>
    </ligand>
</feature>
<feature type="domain" description="PEP-utilising enzyme mobile" evidence="20">
    <location>
        <begin position="166"/>
        <end position="235"/>
    </location>
</feature>
<dbReference type="PROSITE" id="PS00370">
    <property type="entry name" value="PEP_ENZYMES_PHOS_SITE"/>
    <property type="match status" value="1"/>
</dbReference>
<evidence type="ECO:0000256" key="2">
    <source>
        <dbReference type="ARBA" id="ARBA00001946"/>
    </source>
</evidence>
<dbReference type="PANTHER" id="PTHR46244:SF6">
    <property type="entry name" value="PHOSPHOENOLPYRUVATE-PROTEIN PHOSPHOTRANSFERASE"/>
    <property type="match status" value="1"/>
</dbReference>
<dbReference type="InterPro" id="IPR000121">
    <property type="entry name" value="PEP_util_C"/>
</dbReference>
<feature type="binding site" evidence="18">
    <location>
        <begin position="464"/>
        <end position="465"/>
    </location>
    <ligand>
        <name>phosphoenolpyruvate</name>
        <dbReference type="ChEBI" id="CHEBI:58702"/>
    </ligand>
</feature>
<keyword evidence="7 16" id="KW-0813">Transport</keyword>
<evidence type="ECO:0000256" key="19">
    <source>
        <dbReference type="PIRSR" id="PIRSR000732-3"/>
    </source>
</evidence>
<protein>
    <recommendedName>
        <fullName evidence="6 16">Phosphoenolpyruvate-protein phosphotransferase</fullName>
        <ecNumber evidence="5 16">2.7.3.9</ecNumber>
    </recommendedName>
    <alternativeName>
        <fullName evidence="15 16">Phosphotransferase system, enzyme I</fullName>
    </alternativeName>
</protein>
<dbReference type="GO" id="GO:0005737">
    <property type="term" value="C:cytoplasm"/>
    <property type="evidence" value="ECO:0007669"/>
    <property type="project" value="UniProtKB-SubCell"/>
</dbReference>
<accession>A0A9W6L9S3</accession>
<evidence type="ECO:0000256" key="10">
    <source>
        <dbReference type="ARBA" id="ARBA00022679"/>
    </source>
</evidence>
<comment type="subcellular location">
    <subcellularLocation>
        <location evidence="3 16">Cytoplasm</location>
    </subcellularLocation>
</comment>
<keyword evidence="11 16" id="KW-0598">Phosphotransferase system</keyword>
<dbReference type="GO" id="GO:0046872">
    <property type="term" value="F:metal ion binding"/>
    <property type="evidence" value="ECO:0007669"/>
    <property type="project" value="UniProtKB-KW"/>
</dbReference>
<gene>
    <name evidence="23" type="primary">ptsI</name>
    <name evidence="23" type="ORF">GHYDROH2_02030</name>
</gene>
<dbReference type="InterPro" id="IPR015813">
    <property type="entry name" value="Pyrv/PenolPyrv_kinase-like_dom"/>
</dbReference>
<dbReference type="PROSITE" id="PS00742">
    <property type="entry name" value="PEP_ENZYMES_2"/>
    <property type="match status" value="1"/>
</dbReference>
<evidence type="ECO:0000259" key="20">
    <source>
        <dbReference type="Pfam" id="PF00391"/>
    </source>
</evidence>
<evidence type="ECO:0000256" key="5">
    <source>
        <dbReference type="ARBA" id="ARBA00012232"/>
    </source>
</evidence>
<dbReference type="InterPro" id="IPR036637">
    <property type="entry name" value="Phosphohistidine_dom_sf"/>
</dbReference>
<evidence type="ECO:0000256" key="15">
    <source>
        <dbReference type="ARBA" id="ARBA00033235"/>
    </source>
</evidence>
<evidence type="ECO:0000256" key="14">
    <source>
        <dbReference type="ARBA" id="ARBA00022842"/>
    </source>
</evidence>
<evidence type="ECO:0000256" key="6">
    <source>
        <dbReference type="ARBA" id="ARBA00016544"/>
    </source>
</evidence>
<dbReference type="InterPro" id="IPR008279">
    <property type="entry name" value="PEP-util_enz_mobile_dom"/>
</dbReference>
<dbReference type="InterPro" id="IPR050499">
    <property type="entry name" value="PEP-utilizing_PTS_enzyme"/>
</dbReference>
<feature type="binding site" evidence="18">
    <location>
        <position position="475"/>
    </location>
    <ligand>
        <name>phosphoenolpyruvate</name>
        <dbReference type="ChEBI" id="CHEBI:58702"/>
    </ligand>
</feature>
<comment type="cofactor">
    <cofactor evidence="2 16 19">
        <name>Mg(2+)</name>
        <dbReference type="ChEBI" id="CHEBI:18420"/>
    </cofactor>
</comment>
<dbReference type="Gene3D" id="1.10.274.10">
    <property type="entry name" value="PtsI, HPr-binding domain"/>
    <property type="match status" value="1"/>
</dbReference>
<organism evidence="23 24">
    <name type="scientific">Geobacter hydrogenophilus</name>
    <dbReference type="NCBI Taxonomy" id="40983"/>
    <lineage>
        <taxon>Bacteria</taxon>
        <taxon>Pseudomonadati</taxon>
        <taxon>Thermodesulfobacteriota</taxon>
        <taxon>Desulfuromonadia</taxon>
        <taxon>Geobacterales</taxon>
        <taxon>Geobacteraceae</taxon>
        <taxon>Geobacter</taxon>
    </lineage>
</organism>
<evidence type="ECO:0000259" key="21">
    <source>
        <dbReference type="Pfam" id="PF02896"/>
    </source>
</evidence>
<name>A0A9W6L9S3_9BACT</name>
<keyword evidence="13 16" id="KW-0418">Kinase</keyword>
<evidence type="ECO:0000256" key="13">
    <source>
        <dbReference type="ARBA" id="ARBA00022777"/>
    </source>
</evidence>
<proteinExistence type="inferred from homology"/>
<evidence type="ECO:0000256" key="11">
    <source>
        <dbReference type="ARBA" id="ARBA00022683"/>
    </source>
</evidence>
<evidence type="ECO:0000256" key="9">
    <source>
        <dbReference type="ARBA" id="ARBA00022597"/>
    </source>
</evidence>
<dbReference type="NCBIfam" id="TIGR01417">
    <property type="entry name" value="PTS_I_fam"/>
    <property type="match status" value="1"/>
</dbReference>
<feature type="active site" description="Proton donor" evidence="17">
    <location>
        <position position="512"/>
    </location>
</feature>
<dbReference type="Gene3D" id="3.50.30.10">
    <property type="entry name" value="Phosphohistidine domain"/>
    <property type="match status" value="1"/>
</dbReference>
<evidence type="ECO:0000256" key="17">
    <source>
        <dbReference type="PIRSR" id="PIRSR000732-1"/>
    </source>
</evidence>
<dbReference type="Pfam" id="PF00391">
    <property type="entry name" value="PEP-utilizers"/>
    <property type="match status" value="1"/>
</dbReference>
<dbReference type="InterPro" id="IPR024692">
    <property type="entry name" value="PTS_EI"/>
</dbReference>
<dbReference type="InterPro" id="IPR008731">
    <property type="entry name" value="PTS_EIN"/>
</dbReference>
<dbReference type="SUPFAM" id="SSF51621">
    <property type="entry name" value="Phosphoenolpyruvate/pyruvate domain"/>
    <property type="match status" value="1"/>
</dbReference>
<dbReference type="Pfam" id="PF02896">
    <property type="entry name" value="PEP-utilizers_C"/>
    <property type="match status" value="1"/>
</dbReference>
<dbReference type="EC" id="2.7.3.9" evidence="5 16"/>
<evidence type="ECO:0000313" key="23">
    <source>
        <dbReference type="EMBL" id="GLI36702.1"/>
    </source>
</evidence>
<keyword evidence="9 16" id="KW-0762">Sugar transport</keyword>
<evidence type="ECO:0000256" key="12">
    <source>
        <dbReference type="ARBA" id="ARBA00022723"/>
    </source>
</evidence>
<evidence type="ECO:0000256" key="3">
    <source>
        <dbReference type="ARBA" id="ARBA00004496"/>
    </source>
</evidence>
<dbReference type="PANTHER" id="PTHR46244">
    <property type="entry name" value="PHOSPHOENOLPYRUVATE-PROTEIN PHOSPHOTRANSFERASE"/>
    <property type="match status" value="1"/>
</dbReference>
<keyword evidence="14 16" id="KW-0460">Magnesium</keyword>
<dbReference type="Proteomes" id="UP001144352">
    <property type="component" value="Unassembled WGS sequence"/>
</dbReference>
<dbReference type="AlphaFoldDB" id="A0A9W6L9S3"/>
<dbReference type="InterPro" id="IPR023151">
    <property type="entry name" value="PEP_util_CS"/>
</dbReference>
<keyword evidence="12 16" id="KW-0479">Metal-binding</keyword>
<comment type="similarity">
    <text evidence="4 16">Belongs to the PEP-utilizing enzyme family.</text>
</comment>
<feature type="active site" description="Tele-phosphohistidine intermediate" evidence="17">
    <location>
        <position position="199"/>
    </location>
</feature>
<dbReference type="GO" id="GO:0016301">
    <property type="term" value="F:kinase activity"/>
    <property type="evidence" value="ECO:0007669"/>
    <property type="project" value="UniProtKB-KW"/>
</dbReference>
<comment type="function">
    <text evidence="16">General (non sugar-specific) component of the phosphoenolpyruvate-dependent sugar phosphotransferase system (sugar PTS). This major carbohydrate active-transport system catalyzes the phosphorylation of incoming sugar substrates concomitantly with their translocation across the cell membrane. Enzyme I transfers the phosphoryl group from phosphoenolpyruvate (PEP) to the phosphoryl carrier protein (HPr).</text>
</comment>
<evidence type="ECO:0000256" key="8">
    <source>
        <dbReference type="ARBA" id="ARBA00022490"/>
    </source>
</evidence>
<evidence type="ECO:0000256" key="1">
    <source>
        <dbReference type="ARBA" id="ARBA00000683"/>
    </source>
</evidence>
<dbReference type="Gene3D" id="3.20.20.60">
    <property type="entry name" value="Phosphoenolpyruvate-binding domains"/>
    <property type="match status" value="1"/>
</dbReference>
<feature type="binding site" evidence="19">
    <location>
        <position position="465"/>
    </location>
    <ligand>
        <name>Mg(2+)</name>
        <dbReference type="ChEBI" id="CHEBI:18420"/>
    </ligand>
</feature>
<dbReference type="GO" id="GO:0009401">
    <property type="term" value="P:phosphoenolpyruvate-dependent sugar phosphotransferase system"/>
    <property type="evidence" value="ECO:0007669"/>
    <property type="project" value="UniProtKB-KW"/>
</dbReference>
<evidence type="ECO:0000259" key="22">
    <source>
        <dbReference type="Pfam" id="PF05524"/>
    </source>
</evidence>
<keyword evidence="10 16" id="KW-0808">Transferase</keyword>
<feature type="binding site" evidence="18">
    <location>
        <position position="306"/>
    </location>
    <ligand>
        <name>phosphoenolpyruvate</name>
        <dbReference type="ChEBI" id="CHEBI:58702"/>
    </ligand>
</feature>
<evidence type="ECO:0000256" key="16">
    <source>
        <dbReference type="PIRNR" id="PIRNR000732"/>
    </source>
</evidence>
<dbReference type="RefSeq" id="WP_214187065.1">
    <property type="nucleotide sequence ID" value="NZ_BSDS01000001.1"/>
</dbReference>
<sequence length="588" mass="64881">MDSARNETKIFRGIEASAGIAIGTARLTDRSRVAVTEVSISDEEVELECARFLAALQDAREELLAVKEHLASSRGPEHLYVVDSHLLILEDGMLTRGTLDLIAGEKINAEAALKRNLLKFKEFFSAIEDEYLRERAGDVETVVERIMRAMVGKRQESIGSIDGGKIIIVAHDLSPTDILQIDKNTVIGFITDLGGRTSHTAILARALEIPAVVGLETITGEDIDGLPIIIDGTDGTVVVNPDLETFRDYLRRKQRYDYLEQEFLKLRDLPAETVDGHRISLMGNIEFAEEIPTLKGHGGEGIGLYRTEMLYMNRQGLPDEEEQYLAYSAIVEAMAPLPTTIRTLDVGGDKLATDLHLEDEMNPALGLRAIRLSLRKPEVFKTQLRAILRASVRGKVRIFFPMISGVEEVRAAKAILEEAKNELRAEGVPFDNAIEVGIMIEIPSAVLVADILAREVDFFSVGTNDLIQYSLAIDRTNEHLAHLYQPMHPAVLRSLRTVVDAAHAAGIRACMCGEMAGESRYLPILLGLGFDELSMTGVSIPRVKKVLRRAVKADAQLLVSRAFTFSTAADVETFLNSEISARFSESFD</sequence>
<keyword evidence="8 16" id="KW-0963">Cytoplasm</keyword>
<comment type="catalytic activity">
    <reaction evidence="1 16">
        <text>L-histidyl-[protein] + phosphoenolpyruvate = N(pros)-phospho-L-histidyl-[protein] + pyruvate</text>
        <dbReference type="Rhea" id="RHEA:23880"/>
        <dbReference type="Rhea" id="RHEA-COMP:9745"/>
        <dbReference type="Rhea" id="RHEA-COMP:9746"/>
        <dbReference type="ChEBI" id="CHEBI:15361"/>
        <dbReference type="ChEBI" id="CHEBI:29979"/>
        <dbReference type="ChEBI" id="CHEBI:58702"/>
        <dbReference type="ChEBI" id="CHEBI:64837"/>
        <dbReference type="EC" id="2.7.3.9"/>
    </reaction>
</comment>
<feature type="domain" description="Phosphotransferase system enzyme I N-terminal" evidence="22">
    <location>
        <begin position="12"/>
        <end position="135"/>
    </location>
</feature>
<dbReference type="GO" id="GO:0008965">
    <property type="term" value="F:phosphoenolpyruvate-protein phosphotransferase activity"/>
    <property type="evidence" value="ECO:0007669"/>
    <property type="project" value="UniProtKB-EC"/>
</dbReference>
<dbReference type="SUPFAM" id="SSF52009">
    <property type="entry name" value="Phosphohistidine domain"/>
    <property type="match status" value="1"/>
</dbReference>
<dbReference type="InterPro" id="IPR040442">
    <property type="entry name" value="Pyrv_kinase-like_dom_sf"/>
</dbReference>
<feature type="domain" description="PEP-utilising enzyme C-terminal" evidence="21">
    <location>
        <begin position="264"/>
        <end position="550"/>
    </location>
</feature>
<evidence type="ECO:0000313" key="24">
    <source>
        <dbReference type="Proteomes" id="UP001144352"/>
    </source>
</evidence>
<dbReference type="SUPFAM" id="SSF47831">
    <property type="entry name" value="Enzyme I of the PEP:sugar phosphotransferase system HPr-binding (sub)domain"/>
    <property type="match status" value="1"/>
</dbReference>
<dbReference type="InterPro" id="IPR018274">
    <property type="entry name" value="PEP_util_AS"/>
</dbReference>
<dbReference type="InterPro" id="IPR006318">
    <property type="entry name" value="PTS_EI-like"/>
</dbReference>
<dbReference type="PRINTS" id="PR01736">
    <property type="entry name" value="PHPHTRNFRASE"/>
</dbReference>
<comment type="caution">
    <text evidence="23">The sequence shown here is derived from an EMBL/GenBank/DDBJ whole genome shotgun (WGS) entry which is preliminary data.</text>
</comment>
<dbReference type="EMBL" id="BSDS01000001">
    <property type="protein sequence ID" value="GLI36702.1"/>
    <property type="molecule type" value="Genomic_DNA"/>
</dbReference>
<dbReference type="Pfam" id="PF05524">
    <property type="entry name" value="PEP-utilisers_N"/>
    <property type="match status" value="1"/>
</dbReference>
<keyword evidence="24" id="KW-1185">Reference proteome</keyword>
<evidence type="ECO:0000256" key="4">
    <source>
        <dbReference type="ARBA" id="ARBA00007837"/>
    </source>
</evidence>
<dbReference type="PIRSF" id="PIRSF000732">
    <property type="entry name" value="PTS_enzyme_I"/>
    <property type="match status" value="1"/>
</dbReference>
<reference evidence="23" key="1">
    <citation type="submission" date="2022-12" db="EMBL/GenBank/DDBJ databases">
        <title>Reference genome sequencing for broad-spectrum identification of bacterial and archaeal isolates by mass spectrometry.</title>
        <authorList>
            <person name="Sekiguchi Y."/>
            <person name="Tourlousse D.M."/>
        </authorList>
    </citation>
    <scope>NUCLEOTIDE SEQUENCE</scope>
    <source>
        <strain evidence="23">H2</strain>
    </source>
</reference>
<evidence type="ECO:0000256" key="18">
    <source>
        <dbReference type="PIRSR" id="PIRSR000732-2"/>
    </source>
</evidence>